<protein>
    <recommendedName>
        <fullName evidence="3">C2H2-type domain-containing protein</fullName>
    </recommendedName>
</protein>
<feature type="compositionally biased region" description="Basic and acidic residues" evidence="2">
    <location>
        <begin position="1079"/>
        <end position="1115"/>
    </location>
</feature>
<dbReference type="Proteomes" id="UP000655588">
    <property type="component" value="Unassembled WGS sequence"/>
</dbReference>
<feature type="region of interest" description="Disordered" evidence="2">
    <location>
        <begin position="2580"/>
        <end position="2653"/>
    </location>
</feature>
<feature type="domain" description="C2H2-type" evidence="3">
    <location>
        <begin position="3315"/>
        <end position="3337"/>
    </location>
</feature>
<feature type="region of interest" description="Disordered" evidence="2">
    <location>
        <begin position="1196"/>
        <end position="1224"/>
    </location>
</feature>
<feature type="region of interest" description="Disordered" evidence="2">
    <location>
        <begin position="1079"/>
        <end position="1149"/>
    </location>
</feature>
<feature type="compositionally biased region" description="Low complexity" evidence="2">
    <location>
        <begin position="3188"/>
        <end position="3200"/>
    </location>
</feature>
<feature type="compositionally biased region" description="Polar residues" evidence="2">
    <location>
        <begin position="1118"/>
        <end position="1137"/>
    </location>
</feature>
<feature type="coiled-coil region" evidence="1">
    <location>
        <begin position="2209"/>
        <end position="2252"/>
    </location>
</feature>
<dbReference type="PROSITE" id="PS00028">
    <property type="entry name" value="ZINC_FINGER_C2H2_1"/>
    <property type="match status" value="1"/>
</dbReference>
<feature type="compositionally biased region" description="Polar residues" evidence="2">
    <location>
        <begin position="169"/>
        <end position="185"/>
    </location>
</feature>
<evidence type="ECO:0000256" key="2">
    <source>
        <dbReference type="SAM" id="MobiDB-lite"/>
    </source>
</evidence>
<feature type="region of interest" description="Disordered" evidence="2">
    <location>
        <begin position="3137"/>
        <end position="3206"/>
    </location>
</feature>
<gene>
    <name evidence="4" type="ORF">E2986_00706</name>
</gene>
<sequence length="3397" mass="386949">MNYGGNMPDWHQYNTSQTNEVTPSTQNVNSGHLAYIPGVSPSTLNAISLNSEGLNKHQNNANYNPRNYQSFNNVSSNSAIPNNSPLASMVQMQNCIGHYGSPNTRNPMLDNINTSVDPRNTTIGTVNDDIGYRSNQGPFNGPIGHLNGPNCNLNVSTGPRTGPGPVHGSRTNSGPGLGTNPNNATGPGPMYGPNSRHGPASVSGSGSGPGNMGPRSTNVGPLPSGKPGPSSSCIPCKGMCCNSDSNINYQQWEKFGSYQNNGSYRDNVHPSNYQIENRHFGNNCNFRKDNLDGKEVMGPVIPNASTIDHRRNFADYKYHKDHLVHRNYSTSSGIFHNYSMQGYNYSAEHQKYPYPVKEHTKTNNMNVQNSGMLKHQEQNFIAQQKFNNKQFQYQNGNMIPKGISTLNVNANMASSSQNPYFNSQYPRNISTEISHECQETTDNTSMVNRMQGFAHNSPSQHQVYQQKIAMQKFSIENHLRELGRIPGYQSHPKYKECILRYREILKLQQSSGYQSSVQQIPRVATPANTSMPPINLQFDQNGMLINSSYLPDNFSKLQHVSAVEQTPENMDRQNKDQDIVMANEKCQQSQQSEQLMIPQQNEHVPSSCAETFQKQSQFSIHKDYNQNQPKVQTSESHSFNILSTNSSNEAMMQQKASKEFANKPDLDVRQFLANWDETDDEEGTTNLPDTILSETTPVVVVSYENIDLSSKTQQGTEVPRKNSFCSDETLESGKDGETNIITAQDCLTISYSASDSSEIPKTSERTIGEGVVKPGSIIHCISNGPDEIPTIHIVDNLEISNILGTPNDQVIQTLEKQKAIPFFRESSNSETMALENTEQQDKDNVHVLSANYTTSLDNVDKDTSIEDSNISETATISMNNQELRVLSTSQKDNLGVGDNIVELKKQHSFEESHNPDDISLPDLPECTPISTTLNTPIHSDTEESSQNMEEDLSISTNPIEVMQNSPVISFTQLNSENKVKNMSLGTIELEFQKENRYKNNETSSEHIQEVDNFELSGNLKAKSSEAIKNKQLKSLGINAVRKKVCLIDGKENDTKIPDTCTVLTSMEYELDIRQKVVDREKNSDRDSSDYTHNKEQKSISRSTEAIKHRVQRSESDDNISSNPNLSPTVSDNESQASKSDKEMFRRRKIKTSTVSTNTNCLIPSELDQNIRKRAKEATTWEDKCINKYVDRNLSQKRDADHLKQSKVSDTRKFDDSSSSQGGEHSVCHMISQYKHYSAAVIKDNVILSDKRTHSITDRIMNEKSPEFPSKMNNTNTKDLPKEAEIRKQATSKAMSTLHESIQSQTSRLLQKDLKGVDGDVRYTAEEMRLLKEYRKKKEKLYQAYNTHDDNKNEKTKSKSHKLGDKICLEQNSISSIVSRNSENLVTQEEAKSHSCSKSLIKNTDFGIQVANVNLKIKDNDIGKELILGDKNQEHAKDPLEGIKIEINVSCTDRNVKGQEQNKRLLYDDRSLYEIDDSLSYSNALDSQRKSDAKEQSNNSKLPERAHKNVFEKSDAMIDVIETNQGKREAEKNLRITFKKDRRTSSEVNEEMNSIVPKEACSLISESQSFSKTSRSNIFCKDMSKTEVIKDTNYAIDQLDVIKSKSAISNTATVDANNKVKGKNKLEDDKEDNRAREDEDRVARMRKQSSTSFMNVSGVIEKEIASVPHSKASVKLPESNFTELRKKLLTNLNNLDFKFGKYSELDLDRDCRVVEELDEEESYTGKWKKPKIDDILEDCDMFQSSSGYVNPIFSSIDKLENPHTVPVYTTKDGKISYSPNRRFTYHELMMEARRRESYSSVKKSHYADTWNSYYSSKFRKMNKRKRHHDLSDKKKYEYKNTKCLYDRKKNYSDEFYGKNHVKYKDYIHSIRNDNAIWSDHYKMDKMYSSSDSDDQIIDRSKYRTTEVNNSKKDPTIENKGITISKLQKDDIFINELDLESKSKENEADDSLNKDKSMDLEETQMIQFQILDMEENNENVNCKNANNNCVDNYTSSGQSDIPSTSLQLSQEKQTVEYSVNESSMLNESEITSENVQRVEGKNSSNECSTDQTIDKVETLESEEKNVVTKIELLNKASLLDEQVSLCDLEKKKDDEKIISGAVIKEQEADTEEQKKEIDINVSNSQTFLEPENNFENVEDTESNNKSEINQVGIVGILEFENDITKKVLDPQTDSDNIFDQVSQESLDLERPVDAFNEIVEESEENIIEENILECEEEIVQFSEEVEISNEEAVNKVEEEDNEYLENSNNNLSRDTFAMNQEVSESRAILTEETINQEDNSKHISVELIHHQDNIDTNSDQINNAITEEKNLNDFSKTEIYPENENVTDIISNKNEIEIILSNIEEISVKQVITDNLKDEGEPNDLPTVLEHETKFNQESFEDKEMHILNTCCSIKNSPVTDVESCKDKTKVDEQKEEQIPLEQVTCKSLAHCSDSNIDMKAIPKLIIKKTDTPNSKSACSLDYTETSENWDKYDAKLFSELHPKIPKVIITKNRSRSATPVEIFQKTKSDKTQSFLPEQNDESMDVDNSDFESYTLKYNNCENKVPKVRIKLEDISSKDLKVYLKRKATKRSIPKVRIKKLKTQESKRIETKDSSETEDTDSDEDKNLHELMSSDTEIERTPKSKLKRQEDRSWSPEKNKGKNSNISKVFPKKTKRTKEEDSKCTAKYDTAISDELKKKFPQCIIEKIPKVIIKRTQIGAEFKCEISKSKKTSIIETAKWQPKVKLQRLDVLDNMVKDLKQSKITLSDKFDFSARMKNINNEDTIDNSKVKLSRSNSVSNLSPTKYKRRRFSDSSYMKVNTKSNIEFKSNLDGNVAIFKSDDSESKIIRKKENRKISSESEQLYHSQNNESEREMEEIITKHSFRNILTNEDNDMMVVKEEYLSFDTKESTPLIEDKFLDAATRSHNYNDNDSSIIKVDSSDESQTTIEILPASPNNSDDEAKNSEFESINRMDMTDAMPTQLELELELIDNNNTCSEVFMSDIDYASHSKSKYSNEGSTKTFFNEFQRSSQSTFDQNKYTFLMKKQHFERNTNDNFYCNDLLIKEVLAAKETLKKCLTRSETEDVERTSRPKTVAEKKQGLSFSFKDLGKSSDKSEEICFTSQNNKMKISDSPCDIETEEVEENCFKQHEIYSVDCPTVSTHRNSNVPEPTTISLKSSKTSINNSDLSNRRNSNAEKLLEIKSVKKTNSDSQKNNDNSNNTKVKEDNMPLLVPEFVLNFDSSSDRDSSRSPPVITNQEEVEHVAENTKLVENKVISQIEKIEENKKHSYNNCEMTIADIITQLAYHEKVKITIFICQDEINFNRLLQATIKHKKYCNLCERWFPTTSRHRRHLAGYQHRYIELTQRKSIHALFILFTGKPCPRLLPANVIRNDCSIGELTPLQIAVQVGLCLYTISLS</sequence>
<feature type="compositionally biased region" description="Basic and acidic residues" evidence="2">
    <location>
        <begin position="1196"/>
        <end position="1215"/>
    </location>
</feature>
<feature type="compositionally biased region" description="Polar residues" evidence="2">
    <location>
        <begin position="3137"/>
        <end position="3150"/>
    </location>
</feature>
<evidence type="ECO:0000313" key="5">
    <source>
        <dbReference type="Proteomes" id="UP000655588"/>
    </source>
</evidence>
<dbReference type="EMBL" id="WNWW01000157">
    <property type="protein sequence ID" value="KAF3429540.1"/>
    <property type="molecule type" value="Genomic_DNA"/>
</dbReference>
<feature type="region of interest" description="Disordered" evidence="2">
    <location>
        <begin position="1483"/>
        <end position="1508"/>
    </location>
</feature>
<feature type="compositionally biased region" description="Polar residues" evidence="2">
    <location>
        <begin position="150"/>
        <end position="159"/>
    </location>
</feature>
<feature type="region of interest" description="Disordered" evidence="2">
    <location>
        <begin position="150"/>
        <end position="228"/>
    </location>
</feature>
<proteinExistence type="predicted"/>
<feature type="compositionally biased region" description="Basic and acidic residues" evidence="2">
    <location>
        <begin position="2580"/>
        <end position="2593"/>
    </location>
</feature>
<evidence type="ECO:0000259" key="3">
    <source>
        <dbReference type="PROSITE" id="PS00028"/>
    </source>
</evidence>
<keyword evidence="1" id="KW-0175">Coiled coil</keyword>
<evidence type="ECO:0000313" key="4">
    <source>
        <dbReference type="EMBL" id="KAF3429540.1"/>
    </source>
</evidence>
<reference evidence="4" key="1">
    <citation type="submission" date="2019-11" db="EMBL/GenBank/DDBJ databases">
        <title>The nuclear and mitochondrial genomes of Frieseomelitta varia - a highly eusocial stingless bee (Meliponini) with a permanently sterile worker caste.</title>
        <authorList>
            <person name="Freitas F.C.P."/>
            <person name="Lourenco A.P."/>
            <person name="Nunes F.M.F."/>
            <person name="Paschoal A.R."/>
            <person name="Abreu F.C.P."/>
            <person name="Barbin F.O."/>
            <person name="Bataglia L."/>
            <person name="Cardoso-Junior C.A.M."/>
            <person name="Cervoni M.S."/>
            <person name="Silva S.R."/>
            <person name="Dalarmi F."/>
            <person name="Del Lama M.A."/>
            <person name="Depintor T.S."/>
            <person name="Ferreira K.M."/>
            <person name="Goria P.S."/>
            <person name="Jaskot M.C."/>
            <person name="Lago D.C."/>
            <person name="Luna-Lucena D."/>
            <person name="Moda L.M."/>
            <person name="Nascimento L."/>
            <person name="Pedrino M."/>
            <person name="Rabico F.O."/>
            <person name="Sanches F.C."/>
            <person name="Santos D.E."/>
            <person name="Santos C.G."/>
            <person name="Vieira J."/>
            <person name="Lopes T.F."/>
            <person name="Barchuk A.R."/>
            <person name="Hartfelder K."/>
            <person name="Simoes Z.L.P."/>
            <person name="Bitondi M.M.G."/>
            <person name="Pinheiro D.G."/>
        </authorList>
    </citation>
    <scope>NUCLEOTIDE SEQUENCE</scope>
    <source>
        <strain evidence="4">USP_RPSP 00005682</strain>
        <tissue evidence="4">Whole individual</tissue>
    </source>
</reference>
<accession>A0A833S2N5</accession>
<feature type="compositionally biased region" description="Low complexity" evidence="2">
    <location>
        <begin position="212"/>
        <end position="228"/>
    </location>
</feature>
<feature type="compositionally biased region" description="Low complexity" evidence="2">
    <location>
        <begin position="3151"/>
        <end position="3171"/>
    </location>
</feature>
<evidence type="ECO:0000256" key="1">
    <source>
        <dbReference type="SAM" id="Coils"/>
    </source>
</evidence>
<feature type="compositionally biased region" description="Basic and acidic residues" evidence="2">
    <location>
        <begin position="3172"/>
        <end position="3182"/>
    </location>
</feature>
<keyword evidence="5" id="KW-1185">Reference proteome</keyword>
<dbReference type="InterPro" id="IPR013087">
    <property type="entry name" value="Znf_C2H2_type"/>
</dbReference>
<name>A0A833S2N5_9HYME</name>
<feature type="compositionally biased region" description="Basic and acidic residues" evidence="2">
    <location>
        <begin position="2615"/>
        <end position="2638"/>
    </location>
</feature>
<comment type="caution">
    <text evidence="4">The sequence shown here is derived from an EMBL/GenBank/DDBJ whole genome shotgun (WGS) entry which is preliminary data.</text>
</comment>
<organism evidence="4 5">
    <name type="scientific">Frieseomelitta varia</name>
    <dbReference type="NCBI Taxonomy" id="561572"/>
    <lineage>
        <taxon>Eukaryota</taxon>
        <taxon>Metazoa</taxon>
        <taxon>Ecdysozoa</taxon>
        <taxon>Arthropoda</taxon>
        <taxon>Hexapoda</taxon>
        <taxon>Insecta</taxon>
        <taxon>Pterygota</taxon>
        <taxon>Neoptera</taxon>
        <taxon>Endopterygota</taxon>
        <taxon>Hymenoptera</taxon>
        <taxon>Apocrita</taxon>
        <taxon>Aculeata</taxon>
        <taxon>Apoidea</taxon>
        <taxon>Anthophila</taxon>
        <taxon>Apidae</taxon>
        <taxon>Frieseomelitta</taxon>
    </lineage>
</organism>